<dbReference type="RefSeq" id="WP_274374224.1">
    <property type="nucleotide sequence ID" value="NZ_CP072943.1"/>
</dbReference>
<dbReference type="GO" id="GO:0009236">
    <property type="term" value="P:cobalamin biosynthetic process"/>
    <property type="evidence" value="ECO:0007669"/>
    <property type="project" value="InterPro"/>
</dbReference>
<protein>
    <recommendedName>
        <fullName evidence="8">Phosphoribosylaminoimidazole-succinocarboxamide synthase</fullName>
        <ecNumber evidence="8">6.3.2.6</ecNumber>
    </recommendedName>
    <alternativeName>
        <fullName evidence="8">SAICAR synthetase</fullName>
    </alternativeName>
</protein>
<dbReference type="GO" id="GO:0006189">
    <property type="term" value="P:'de novo' IMP biosynthetic process"/>
    <property type="evidence" value="ECO:0007669"/>
    <property type="project" value="UniProtKB-UniRule"/>
</dbReference>
<name>A0A9Q7ADV3_9BACT</name>
<evidence type="ECO:0000256" key="2">
    <source>
        <dbReference type="ARBA" id="ARBA00010190"/>
    </source>
</evidence>
<dbReference type="Pfam" id="PF01259">
    <property type="entry name" value="SAICAR_synt"/>
    <property type="match status" value="1"/>
</dbReference>
<keyword evidence="11" id="KW-1185">Reference proteome</keyword>
<keyword evidence="4 8" id="KW-0547">Nucleotide-binding</keyword>
<dbReference type="CDD" id="cd01415">
    <property type="entry name" value="SAICAR_synt_PurC"/>
    <property type="match status" value="1"/>
</dbReference>
<dbReference type="SUPFAM" id="SSF56104">
    <property type="entry name" value="SAICAR synthase-like"/>
    <property type="match status" value="1"/>
</dbReference>
<comment type="catalytic activity">
    <reaction evidence="7 8">
        <text>5-amino-1-(5-phospho-D-ribosyl)imidazole-4-carboxylate + L-aspartate + ATP = (2S)-2-[5-amino-1-(5-phospho-beta-D-ribosyl)imidazole-4-carboxamido]succinate + ADP + phosphate + 2 H(+)</text>
        <dbReference type="Rhea" id="RHEA:22628"/>
        <dbReference type="ChEBI" id="CHEBI:15378"/>
        <dbReference type="ChEBI" id="CHEBI:29991"/>
        <dbReference type="ChEBI" id="CHEBI:30616"/>
        <dbReference type="ChEBI" id="CHEBI:43474"/>
        <dbReference type="ChEBI" id="CHEBI:58443"/>
        <dbReference type="ChEBI" id="CHEBI:77657"/>
        <dbReference type="ChEBI" id="CHEBI:456216"/>
        <dbReference type="EC" id="6.3.2.6"/>
    </reaction>
</comment>
<dbReference type="PROSITE" id="PS01058">
    <property type="entry name" value="SAICAR_SYNTHETASE_2"/>
    <property type="match status" value="1"/>
</dbReference>
<dbReference type="EMBL" id="CP072943">
    <property type="protein sequence ID" value="QTX32958.1"/>
    <property type="molecule type" value="Genomic_DNA"/>
</dbReference>
<evidence type="ECO:0000259" key="9">
    <source>
        <dbReference type="Pfam" id="PF01259"/>
    </source>
</evidence>
<evidence type="ECO:0000256" key="7">
    <source>
        <dbReference type="ARBA" id="ARBA00048475"/>
    </source>
</evidence>
<dbReference type="InterPro" id="IPR018236">
    <property type="entry name" value="SAICAR_synthetase_CS"/>
</dbReference>
<evidence type="ECO:0000256" key="6">
    <source>
        <dbReference type="ARBA" id="ARBA00022840"/>
    </source>
</evidence>
<dbReference type="InterPro" id="IPR001636">
    <property type="entry name" value="SAICAR_synth"/>
</dbReference>
<evidence type="ECO:0000256" key="1">
    <source>
        <dbReference type="ARBA" id="ARBA00004672"/>
    </source>
</evidence>
<dbReference type="GO" id="GO:0005524">
    <property type="term" value="F:ATP binding"/>
    <property type="evidence" value="ECO:0007669"/>
    <property type="project" value="UniProtKB-KW"/>
</dbReference>
<dbReference type="FunFam" id="3.30.470.20:FF:000006">
    <property type="entry name" value="Phosphoribosylaminoimidazole-succinocarboxamide synthase"/>
    <property type="match status" value="1"/>
</dbReference>
<sequence length="240" mass="27297">MTWEKGDFLYEGKAKKVWKTGDPKVYIIEYKDHLTAFNAEKKATLEGKGRLNNEISAYLLAHLAARGVPTHFVERIDERHQAVRAVTIIPLEVVVRNVTTGSLCKRLGVEEGMELPRPLLELYLKDDALGDPLVTDDHALLFGWATEEELATLKAITLEVNDLLRALFRDLSIVLVDFKLEFGRTAEGDLVLADEISPDTCRFWDLATGDRLDKDRFRKDLGDVLGAYREIWRRLSTREA</sequence>
<dbReference type="PROSITE" id="PS01057">
    <property type="entry name" value="SAICAR_SYNTHETASE_1"/>
    <property type="match status" value="1"/>
</dbReference>
<dbReference type="GO" id="GO:0004639">
    <property type="term" value="F:phosphoribosylaminoimidazolesuccinocarboxamide synthase activity"/>
    <property type="evidence" value="ECO:0007669"/>
    <property type="project" value="UniProtKB-UniRule"/>
</dbReference>
<dbReference type="NCBIfam" id="TIGR00081">
    <property type="entry name" value="purC"/>
    <property type="match status" value="1"/>
</dbReference>
<dbReference type="InterPro" id="IPR033934">
    <property type="entry name" value="SAICAR_synt_PurC"/>
</dbReference>
<keyword evidence="3 8" id="KW-0436">Ligase</keyword>
<dbReference type="PANTHER" id="PTHR43599">
    <property type="entry name" value="MULTIFUNCTIONAL PROTEIN ADE2"/>
    <property type="match status" value="1"/>
</dbReference>
<gene>
    <name evidence="8" type="primary">purC</name>
    <name evidence="10" type="ORF">KAR29_03330</name>
</gene>
<dbReference type="PANTHER" id="PTHR43599:SF3">
    <property type="entry name" value="SI:DKEY-6E2.2"/>
    <property type="match status" value="1"/>
</dbReference>
<dbReference type="Gene3D" id="3.30.200.20">
    <property type="entry name" value="Phosphorylase Kinase, domain 1"/>
    <property type="match status" value="1"/>
</dbReference>
<feature type="domain" description="SAICAR synthetase/ADE2 N-terminal" evidence="9">
    <location>
        <begin position="9"/>
        <end position="234"/>
    </location>
</feature>
<evidence type="ECO:0000313" key="10">
    <source>
        <dbReference type="EMBL" id="QTX32958.1"/>
    </source>
</evidence>
<dbReference type="Gene3D" id="3.30.470.20">
    <property type="entry name" value="ATP-grasp fold, B domain"/>
    <property type="match status" value="1"/>
</dbReference>
<evidence type="ECO:0000313" key="11">
    <source>
        <dbReference type="Proteomes" id="UP000671879"/>
    </source>
</evidence>
<dbReference type="Proteomes" id="UP000671879">
    <property type="component" value="Chromosome"/>
</dbReference>
<comment type="pathway">
    <text evidence="1 8">Purine metabolism; IMP biosynthesis via de novo pathway; 5-amino-1-(5-phospho-D-ribosyl)imidazole-4-carboxamide from 5-amino-1-(5-phospho-D-ribosyl)imidazole-4-carboxylate: step 1/2.</text>
</comment>
<comment type="similarity">
    <text evidence="2 8">Belongs to the SAICAR synthetase family.</text>
</comment>
<evidence type="ECO:0000256" key="5">
    <source>
        <dbReference type="ARBA" id="ARBA00022755"/>
    </source>
</evidence>
<keyword evidence="5 8" id="KW-0658">Purine biosynthesis</keyword>
<dbReference type="AlphaFoldDB" id="A0A9Q7ADV3"/>
<proteinExistence type="inferred from homology"/>
<dbReference type="InterPro" id="IPR028923">
    <property type="entry name" value="SAICAR_synt/ADE2_N"/>
</dbReference>
<evidence type="ECO:0000256" key="8">
    <source>
        <dbReference type="HAMAP-Rule" id="MF_00137"/>
    </source>
</evidence>
<evidence type="ECO:0000256" key="3">
    <source>
        <dbReference type="ARBA" id="ARBA00022598"/>
    </source>
</evidence>
<dbReference type="KEGG" id="aram:KAR29_03330"/>
<dbReference type="InterPro" id="IPR050089">
    <property type="entry name" value="SAICAR_synthetase"/>
</dbReference>
<accession>A0A9Q7ADV3</accession>
<dbReference type="EC" id="6.3.2.6" evidence="8"/>
<organism evidence="10 11">
    <name type="scientific">Aminithiophilus ramosus</name>
    <dbReference type="NCBI Taxonomy" id="3029084"/>
    <lineage>
        <taxon>Bacteria</taxon>
        <taxon>Thermotogati</taxon>
        <taxon>Synergistota</taxon>
        <taxon>Synergistia</taxon>
        <taxon>Synergistales</taxon>
        <taxon>Aminithiophilaceae</taxon>
        <taxon>Aminithiophilus</taxon>
    </lineage>
</organism>
<keyword evidence="6 8" id="KW-0067">ATP-binding</keyword>
<reference evidence="11" key="1">
    <citation type="submission" date="2021-04" db="EMBL/GenBank/DDBJ databases">
        <title>A novel Synergistetes isolate from a pyrite-forming mixed culture.</title>
        <authorList>
            <person name="Bunk B."/>
            <person name="Sproer C."/>
            <person name="Spring S."/>
            <person name="Pester M."/>
        </authorList>
    </citation>
    <scope>NUCLEOTIDE SEQUENCE [LARGE SCALE GENOMIC DNA]</scope>
    <source>
        <strain evidence="11">J.5.4.2-T.3.5.2</strain>
    </source>
</reference>
<evidence type="ECO:0000256" key="4">
    <source>
        <dbReference type="ARBA" id="ARBA00022741"/>
    </source>
</evidence>
<dbReference type="HAMAP" id="MF_00137">
    <property type="entry name" value="SAICAR_synth"/>
    <property type="match status" value="1"/>
</dbReference>